<dbReference type="Proteomes" id="UP001189122">
    <property type="component" value="Unassembled WGS sequence"/>
</dbReference>
<keyword evidence="2" id="KW-1185">Reference proteome</keyword>
<sequence length="96" mass="10976">MEQYRDLSKMTLEEAIGEGSIVVKCANEENLELKKCLNKSNAFQTFKKFKVLTEHVKEMKIKCLRTDRGIDYEEVFALVGRFESICVLVALAAQGR</sequence>
<reference evidence="1 2" key="1">
    <citation type="submission" date="2019-12" db="EMBL/GenBank/DDBJ databases">
        <authorList>
            <person name="Scholz U."/>
            <person name="Mascher M."/>
            <person name="Fiebig A."/>
        </authorList>
    </citation>
    <scope>NUCLEOTIDE SEQUENCE</scope>
</reference>
<dbReference type="AlphaFoldDB" id="A0A7I8JGK4"/>
<evidence type="ECO:0000313" key="1">
    <source>
        <dbReference type="EMBL" id="CAA2630031.1"/>
    </source>
</evidence>
<protein>
    <submittedName>
        <fullName evidence="1">Uncharacterized protein</fullName>
    </submittedName>
</protein>
<dbReference type="EMBL" id="LR743599">
    <property type="protein sequence ID" value="CAA2630031.1"/>
    <property type="molecule type" value="Genomic_DNA"/>
</dbReference>
<gene>
    <name evidence="1" type="ORF">SI7747_12015669</name>
</gene>
<dbReference type="EMBL" id="CACRZD030000012">
    <property type="protein sequence ID" value="CAA6669274.1"/>
    <property type="molecule type" value="Genomic_DNA"/>
</dbReference>
<organism evidence="1">
    <name type="scientific">Spirodela intermedia</name>
    <name type="common">Intermediate duckweed</name>
    <dbReference type="NCBI Taxonomy" id="51605"/>
    <lineage>
        <taxon>Eukaryota</taxon>
        <taxon>Viridiplantae</taxon>
        <taxon>Streptophyta</taxon>
        <taxon>Embryophyta</taxon>
        <taxon>Tracheophyta</taxon>
        <taxon>Spermatophyta</taxon>
        <taxon>Magnoliopsida</taxon>
        <taxon>Liliopsida</taxon>
        <taxon>Araceae</taxon>
        <taxon>Lemnoideae</taxon>
        <taxon>Spirodela</taxon>
    </lineage>
</organism>
<accession>A0A7I8JGK4</accession>
<evidence type="ECO:0000313" key="2">
    <source>
        <dbReference type="Proteomes" id="UP001189122"/>
    </source>
</evidence>
<name>A0A7I8JGK4_SPIIN</name>
<proteinExistence type="predicted"/>